<evidence type="ECO:0000313" key="3">
    <source>
        <dbReference type="EMBL" id="MCP1375061.1"/>
    </source>
</evidence>
<dbReference type="InterPro" id="IPR058998">
    <property type="entry name" value="YycE-like_N"/>
</dbReference>
<dbReference type="Gene3D" id="3.10.180.10">
    <property type="entry name" value="2,3-Dihydroxybiphenyl 1,2-Dioxygenase, domain 1"/>
    <property type="match status" value="1"/>
</dbReference>
<sequence length="130" mass="14577">MSPPTLRAARACAELEHIATQYREGLGLLELGRFVDHEGFDGVILGEPQGPWHLEFVHVRHEAPPPPPHPEQALVLYLPERQVWLDRVAAMERAGFVHVPSANPYWDRAGRSYVDCEGGRVILQQAAWPA</sequence>
<evidence type="ECO:0000259" key="2">
    <source>
        <dbReference type="Pfam" id="PF22659"/>
    </source>
</evidence>
<protein>
    <submittedName>
        <fullName evidence="3">VOC family protein</fullName>
    </submittedName>
</protein>
<feature type="domain" description="YycE-like N-terminal" evidence="1">
    <location>
        <begin position="6"/>
        <end position="56"/>
    </location>
</feature>
<accession>A0ABT1FCG8</accession>
<dbReference type="InterPro" id="IPR058997">
    <property type="entry name" value="YycE-like_C"/>
</dbReference>
<reference evidence="3 4" key="1">
    <citation type="submission" date="2022-06" db="EMBL/GenBank/DDBJ databases">
        <title>Dyella sp. Sa strain:Sa Genome sequencing.</title>
        <authorList>
            <person name="Park S."/>
        </authorList>
    </citation>
    <scope>NUCLEOTIDE SEQUENCE [LARGE SCALE GENOMIC DNA]</scope>
    <source>
        <strain evidence="3 4">Sa</strain>
    </source>
</reference>
<evidence type="ECO:0000313" key="4">
    <source>
        <dbReference type="Proteomes" id="UP001204615"/>
    </source>
</evidence>
<dbReference type="RefSeq" id="WP_253567265.1">
    <property type="nucleotide sequence ID" value="NZ_JAMZEK010000003.1"/>
</dbReference>
<gene>
    <name evidence="3" type="ORF">NC595_13490</name>
</gene>
<comment type="caution">
    <text evidence="3">The sequence shown here is derived from an EMBL/GenBank/DDBJ whole genome shotgun (WGS) entry which is preliminary data.</text>
</comment>
<dbReference type="Pfam" id="PF22658">
    <property type="entry name" value="YycE-like_N"/>
    <property type="match status" value="1"/>
</dbReference>
<dbReference type="SUPFAM" id="SSF54593">
    <property type="entry name" value="Glyoxalase/Bleomycin resistance protein/Dihydroxybiphenyl dioxygenase"/>
    <property type="match status" value="1"/>
</dbReference>
<evidence type="ECO:0000259" key="1">
    <source>
        <dbReference type="Pfam" id="PF22658"/>
    </source>
</evidence>
<proteinExistence type="predicted"/>
<name>A0ABT1FCG8_9GAMM</name>
<keyword evidence="4" id="KW-1185">Reference proteome</keyword>
<dbReference type="InterPro" id="IPR029068">
    <property type="entry name" value="Glyas_Bleomycin-R_OHBP_Dase"/>
</dbReference>
<organism evidence="3 4">
    <name type="scientific">Dyella lutea</name>
    <dbReference type="NCBI Taxonomy" id="2950441"/>
    <lineage>
        <taxon>Bacteria</taxon>
        <taxon>Pseudomonadati</taxon>
        <taxon>Pseudomonadota</taxon>
        <taxon>Gammaproteobacteria</taxon>
        <taxon>Lysobacterales</taxon>
        <taxon>Rhodanobacteraceae</taxon>
        <taxon>Dyella</taxon>
    </lineage>
</organism>
<dbReference type="Proteomes" id="UP001204615">
    <property type="component" value="Unassembled WGS sequence"/>
</dbReference>
<dbReference type="Pfam" id="PF22659">
    <property type="entry name" value="YycE-like_C"/>
    <property type="match status" value="1"/>
</dbReference>
<dbReference type="EMBL" id="JAMZEK010000003">
    <property type="protein sequence ID" value="MCP1375061.1"/>
    <property type="molecule type" value="Genomic_DNA"/>
</dbReference>
<feature type="domain" description="YycE-like C-terminal" evidence="2">
    <location>
        <begin position="73"/>
        <end position="124"/>
    </location>
</feature>